<accession>A0A2Z6S6H1</accession>
<proteinExistence type="predicted"/>
<evidence type="ECO:0000313" key="2">
    <source>
        <dbReference type="Proteomes" id="UP000247702"/>
    </source>
</evidence>
<protein>
    <submittedName>
        <fullName evidence="1">Uncharacterized protein</fullName>
    </submittedName>
</protein>
<name>A0A2Z6S6H1_9GLOM</name>
<comment type="caution">
    <text evidence="1">The sequence shown here is derived from an EMBL/GenBank/DDBJ whole genome shotgun (WGS) entry which is preliminary data.</text>
</comment>
<keyword evidence="2" id="KW-1185">Reference proteome</keyword>
<evidence type="ECO:0000313" key="1">
    <source>
        <dbReference type="EMBL" id="GBC10161.1"/>
    </source>
</evidence>
<dbReference type="Proteomes" id="UP000247702">
    <property type="component" value="Unassembled WGS sequence"/>
</dbReference>
<reference evidence="1 2" key="1">
    <citation type="submission" date="2017-11" db="EMBL/GenBank/DDBJ databases">
        <title>The genome of Rhizophagus clarus HR1 reveals common genetic basis of auxotrophy among arbuscular mycorrhizal fungi.</title>
        <authorList>
            <person name="Kobayashi Y."/>
        </authorList>
    </citation>
    <scope>NUCLEOTIDE SEQUENCE [LARGE SCALE GENOMIC DNA]</scope>
    <source>
        <strain evidence="1 2">HR1</strain>
    </source>
</reference>
<dbReference type="AlphaFoldDB" id="A0A2Z6S6H1"/>
<organism evidence="1 2">
    <name type="scientific">Rhizophagus clarus</name>
    <dbReference type="NCBI Taxonomy" id="94130"/>
    <lineage>
        <taxon>Eukaryota</taxon>
        <taxon>Fungi</taxon>
        <taxon>Fungi incertae sedis</taxon>
        <taxon>Mucoromycota</taxon>
        <taxon>Glomeromycotina</taxon>
        <taxon>Glomeromycetes</taxon>
        <taxon>Glomerales</taxon>
        <taxon>Glomeraceae</taxon>
        <taxon>Rhizophagus</taxon>
    </lineage>
</organism>
<sequence>MLFKSYFSTCLLQPVLSYQIYWQNRCIYINYGLRWIISDEKKISHFIVMFVSRRKDVYFRWIHKIGPNS</sequence>
<gene>
    <name evidence="1" type="ORF">RclHR1_00940002</name>
</gene>
<dbReference type="EMBL" id="BEXD01004359">
    <property type="protein sequence ID" value="GBC10161.1"/>
    <property type="molecule type" value="Genomic_DNA"/>
</dbReference>